<proteinExistence type="predicted"/>
<dbReference type="PANTHER" id="PTHR33710:SF62">
    <property type="entry name" value="DUF4283 DOMAIN PROTEIN"/>
    <property type="match status" value="1"/>
</dbReference>
<protein>
    <submittedName>
        <fullName evidence="1">(rape) hypothetical protein</fullName>
    </submittedName>
</protein>
<dbReference type="SUPFAM" id="SSF56219">
    <property type="entry name" value="DNase I-like"/>
    <property type="match status" value="1"/>
</dbReference>
<reference evidence="1" key="1">
    <citation type="submission" date="2021-01" db="EMBL/GenBank/DDBJ databases">
        <authorList>
            <consortium name="Genoscope - CEA"/>
            <person name="William W."/>
        </authorList>
    </citation>
    <scope>NUCLEOTIDE SEQUENCE</scope>
</reference>
<feature type="non-terminal residue" evidence="1">
    <location>
        <position position="122"/>
    </location>
</feature>
<dbReference type="EMBL" id="HG994359">
    <property type="protein sequence ID" value="CAF2098996.1"/>
    <property type="molecule type" value="Genomic_DNA"/>
</dbReference>
<organism evidence="1">
    <name type="scientific">Brassica napus</name>
    <name type="common">Rape</name>
    <dbReference type="NCBI Taxonomy" id="3708"/>
    <lineage>
        <taxon>Eukaryota</taxon>
        <taxon>Viridiplantae</taxon>
        <taxon>Streptophyta</taxon>
        <taxon>Embryophyta</taxon>
        <taxon>Tracheophyta</taxon>
        <taxon>Spermatophyta</taxon>
        <taxon>Magnoliopsida</taxon>
        <taxon>eudicotyledons</taxon>
        <taxon>Gunneridae</taxon>
        <taxon>Pentapetalae</taxon>
        <taxon>rosids</taxon>
        <taxon>malvids</taxon>
        <taxon>Brassicales</taxon>
        <taxon>Brassicaceae</taxon>
        <taxon>Brassiceae</taxon>
        <taxon>Brassica</taxon>
    </lineage>
</organism>
<name>A0A816TBV3_BRANA</name>
<evidence type="ECO:0000313" key="1">
    <source>
        <dbReference type="EMBL" id="CAF2098996.1"/>
    </source>
</evidence>
<dbReference type="AlphaFoldDB" id="A0A816TBV3"/>
<dbReference type="InterPro" id="IPR036691">
    <property type="entry name" value="Endo/exonu/phosph_ase_sf"/>
</dbReference>
<accession>A0A816TBV3</accession>
<sequence>ITNGVKENVWIQCRLDRAFGNAEWFSLFPRTHLQYLERLGSDHRPIFLSMVSQTQRRRGRFMCDIIKKHWRPVERSDGRDVTSVISSCRKDLAQWKRSDAGNSKKQIMQLRLQLEGEEKKCF</sequence>
<dbReference type="Proteomes" id="UP001295469">
    <property type="component" value="Chromosome A05"/>
</dbReference>
<dbReference type="PANTHER" id="PTHR33710">
    <property type="entry name" value="BNAC02G09200D PROTEIN"/>
    <property type="match status" value="1"/>
</dbReference>
<feature type="non-terminal residue" evidence="1">
    <location>
        <position position="1"/>
    </location>
</feature>
<gene>
    <name evidence="1" type="ORF">DARMORV10_A05P25030.1</name>
</gene>